<name>E9SAC5_RUMAL</name>
<keyword evidence="2" id="KW-1185">Reference proteome</keyword>
<evidence type="ECO:0000313" key="1">
    <source>
        <dbReference type="EMBL" id="EGC03770.1"/>
    </source>
</evidence>
<dbReference type="Proteomes" id="UP000004259">
    <property type="component" value="Unassembled WGS sequence"/>
</dbReference>
<dbReference type="EMBL" id="ADKM02000053">
    <property type="protein sequence ID" value="EGC03770.1"/>
    <property type="molecule type" value="Genomic_DNA"/>
</dbReference>
<gene>
    <name evidence="1" type="ORF">CUS_4516</name>
</gene>
<evidence type="ECO:0000313" key="2">
    <source>
        <dbReference type="Proteomes" id="UP000004259"/>
    </source>
</evidence>
<reference evidence="1 2" key="1">
    <citation type="submission" date="2011-02" db="EMBL/GenBank/DDBJ databases">
        <authorList>
            <person name="Nelson K.E."/>
            <person name="Sutton G."/>
            <person name="Torralba M."/>
            <person name="Durkin S."/>
            <person name="Harkins D."/>
            <person name="Montgomery R."/>
            <person name="Ziemer C."/>
            <person name="Klaassens E."/>
            <person name="Ocuiv P."/>
            <person name="Morrison M."/>
        </authorList>
    </citation>
    <scope>NUCLEOTIDE SEQUENCE [LARGE SCALE GENOMIC DNA]</scope>
    <source>
        <strain evidence="1 2">8</strain>
    </source>
</reference>
<organism evidence="1 2">
    <name type="scientific">Ruminococcus albus 8</name>
    <dbReference type="NCBI Taxonomy" id="246199"/>
    <lineage>
        <taxon>Bacteria</taxon>
        <taxon>Bacillati</taxon>
        <taxon>Bacillota</taxon>
        <taxon>Clostridia</taxon>
        <taxon>Eubacteriales</taxon>
        <taxon>Oscillospiraceae</taxon>
        <taxon>Ruminococcus</taxon>
    </lineage>
</organism>
<proteinExistence type="predicted"/>
<dbReference type="OrthoDB" id="9868510at2"/>
<comment type="caution">
    <text evidence="1">The sequence shown here is derived from an EMBL/GenBank/DDBJ whole genome shotgun (WGS) entry which is preliminary data.</text>
</comment>
<accession>E9SAC5</accession>
<protein>
    <submittedName>
        <fullName evidence="1">Uncharacterized protein</fullName>
    </submittedName>
</protein>
<dbReference type="AlphaFoldDB" id="E9SAC5"/>
<dbReference type="eggNOG" id="ENOG50325S2">
    <property type="taxonomic scope" value="Bacteria"/>
</dbReference>
<dbReference type="RefSeq" id="WP_002848053.1">
    <property type="nucleotide sequence ID" value="NZ_ADKM02000053.1"/>
</dbReference>
<sequence>MKETTTAVEREKAGTMISDKGKVLKVKVTCPESVPEAIRVAKINRIYDILTKHIAE</sequence>